<keyword evidence="2" id="KW-0472">Membrane</keyword>
<feature type="coiled-coil region" evidence="1">
    <location>
        <begin position="48"/>
        <end position="83"/>
    </location>
</feature>
<evidence type="ECO:0000313" key="4">
    <source>
        <dbReference type="Proteomes" id="UP000251135"/>
    </source>
</evidence>
<reference evidence="3 4" key="1">
    <citation type="submission" date="2017-02" db="EMBL/GenBank/DDBJ databases">
        <title>Arcobacter caeni sp. nov, a new Arcobacter species isolated from reclaimed water.</title>
        <authorList>
            <person name="Figueras M.J."/>
            <person name="Perez-Cataluna A."/>
            <person name="Salas-Masso N."/>
        </authorList>
    </citation>
    <scope>NUCLEOTIDE SEQUENCE [LARGE SCALE GENOMIC DNA]</scope>
    <source>
        <strain evidence="3 4">RW17-10</strain>
    </source>
</reference>
<dbReference type="RefSeq" id="WP_108559162.1">
    <property type="nucleotide sequence ID" value="NZ_MUXE01000009.1"/>
</dbReference>
<keyword evidence="1" id="KW-0175">Coiled coil</keyword>
<keyword evidence="2" id="KW-0812">Transmembrane</keyword>
<dbReference type="AlphaFoldDB" id="A0A363CYW1"/>
<comment type="caution">
    <text evidence="3">The sequence shown here is derived from an EMBL/GenBank/DDBJ whole genome shotgun (WGS) entry which is preliminary data.</text>
</comment>
<sequence>MINDTLFFMLIVGIIISAGMLLLFIWAAKTGQFDDSSKMVNGLLFDSVDDLNDAINKEKNLKAAKEEKIKSEKEKLKKEVEEEN</sequence>
<accession>A0A363CYW1</accession>
<dbReference type="NCBIfam" id="TIGR00847">
    <property type="entry name" value="ccoS"/>
    <property type="match status" value="1"/>
</dbReference>
<evidence type="ECO:0000256" key="2">
    <source>
        <dbReference type="SAM" id="Phobius"/>
    </source>
</evidence>
<name>A0A363CYW1_9BACT</name>
<keyword evidence="4" id="KW-1185">Reference proteome</keyword>
<proteinExistence type="predicted"/>
<gene>
    <name evidence="3" type="ORF">B0174_07195</name>
</gene>
<dbReference type="InterPro" id="IPR004714">
    <property type="entry name" value="Cyt_oxidase_maturation_cbb3"/>
</dbReference>
<protein>
    <submittedName>
        <fullName evidence="3">Cytochrome oxidase maturation protein, cbb3-type</fullName>
    </submittedName>
</protein>
<feature type="transmembrane region" description="Helical" evidence="2">
    <location>
        <begin position="6"/>
        <end position="28"/>
    </location>
</feature>
<organism evidence="3 4">
    <name type="scientific">Arcobacter caeni</name>
    <dbReference type="NCBI Taxonomy" id="1912877"/>
    <lineage>
        <taxon>Bacteria</taxon>
        <taxon>Pseudomonadati</taxon>
        <taxon>Campylobacterota</taxon>
        <taxon>Epsilonproteobacteria</taxon>
        <taxon>Campylobacterales</taxon>
        <taxon>Arcobacteraceae</taxon>
        <taxon>Arcobacter</taxon>
    </lineage>
</organism>
<dbReference type="EMBL" id="MUXE01000009">
    <property type="protein sequence ID" value="PUE64173.1"/>
    <property type="molecule type" value="Genomic_DNA"/>
</dbReference>
<evidence type="ECO:0000313" key="3">
    <source>
        <dbReference type="EMBL" id="PUE64173.1"/>
    </source>
</evidence>
<dbReference type="OrthoDB" id="5356320at2"/>
<dbReference type="Pfam" id="PF03597">
    <property type="entry name" value="FixS"/>
    <property type="match status" value="1"/>
</dbReference>
<evidence type="ECO:0000256" key="1">
    <source>
        <dbReference type="SAM" id="Coils"/>
    </source>
</evidence>
<dbReference type="Proteomes" id="UP000251135">
    <property type="component" value="Unassembled WGS sequence"/>
</dbReference>
<keyword evidence="2" id="KW-1133">Transmembrane helix</keyword>